<proteinExistence type="predicted"/>
<reference evidence="2 3" key="1">
    <citation type="submission" date="2015-07" db="EMBL/GenBank/DDBJ databases">
        <title>Emmonsia species relationships and genome sequence.</title>
        <authorList>
            <person name="Cuomo C.A."/>
            <person name="Schwartz I.S."/>
            <person name="Kenyon C."/>
            <person name="de Hoog G.S."/>
            <person name="Govender N.P."/>
            <person name="Botha A."/>
            <person name="Moreno L."/>
            <person name="de Vries M."/>
            <person name="Munoz J.F."/>
            <person name="Stielow J.B."/>
        </authorList>
    </citation>
    <scope>NUCLEOTIDE SEQUENCE [LARGE SCALE GENOMIC DNA]</scope>
    <source>
        <strain evidence="2 3">CBS 136260</strain>
    </source>
</reference>
<accession>A0A1B7P0W1</accession>
<keyword evidence="3" id="KW-1185">Reference proteome</keyword>
<name>A0A1B7P0W1_9EURO</name>
<evidence type="ECO:0000256" key="1">
    <source>
        <dbReference type="SAM" id="MobiDB-lite"/>
    </source>
</evidence>
<dbReference type="AlphaFoldDB" id="A0A1B7P0W1"/>
<sequence>MTERRSRPPSILLEPPSKGAELEDTGAQPSSCESEEDHFSDASEGISPRRESRTSSPIPRTRVEKIDNSPSYGEIPGSPAYEKRELDAFRMRLRLSATGHLADHHPAQAQEQPRPQTWLLFHGQSSRKSIRVHRATEKSQERTPMKPIKLILLRI</sequence>
<organism evidence="2 3">
    <name type="scientific">Emergomyces africanus</name>
    <dbReference type="NCBI Taxonomy" id="1955775"/>
    <lineage>
        <taxon>Eukaryota</taxon>
        <taxon>Fungi</taxon>
        <taxon>Dikarya</taxon>
        <taxon>Ascomycota</taxon>
        <taxon>Pezizomycotina</taxon>
        <taxon>Eurotiomycetes</taxon>
        <taxon>Eurotiomycetidae</taxon>
        <taxon>Onygenales</taxon>
        <taxon>Ajellomycetaceae</taxon>
        <taxon>Emergomyces</taxon>
    </lineage>
</organism>
<evidence type="ECO:0000313" key="2">
    <source>
        <dbReference type="EMBL" id="OAX82666.1"/>
    </source>
</evidence>
<dbReference type="OrthoDB" id="5378975at2759"/>
<dbReference type="EMBL" id="LGUA01000271">
    <property type="protein sequence ID" value="OAX82666.1"/>
    <property type="molecule type" value="Genomic_DNA"/>
</dbReference>
<comment type="caution">
    <text evidence="2">The sequence shown here is derived from an EMBL/GenBank/DDBJ whole genome shotgun (WGS) entry which is preliminary data.</text>
</comment>
<dbReference type="STRING" id="1658172.A0A1B7P0W1"/>
<evidence type="ECO:0000313" key="3">
    <source>
        <dbReference type="Proteomes" id="UP000091918"/>
    </source>
</evidence>
<feature type="compositionally biased region" description="Basic and acidic residues" evidence="1">
    <location>
        <begin position="37"/>
        <end position="53"/>
    </location>
</feature>
<protein>
    <submittedName>
        <fullName evidence="2">Uncharacterized protein</fullName>
    </submittedName>
</protein>
<dbReference type="Proteomes" id="UP000091918">
    <property type="component" value="Unassembled WGS sequence"/>
</dbReference>
<feature type="region of interest" description="Disordered" evidence="1">
    <location>
        <begin position="1"/>
        <end position="83"/>
    </location>
</feature>
<gene>
    <name evidence="2" type="ORF">ACJ72_02979</name>
</gene>